<protein>
    <submittedName>
        <fullName evidence="2">Heterokaryon incompatibility protein-domain-containing protein</fullName>
    </submittedName>
</protein>
<dbReference type="PANTHER" id="PTHR24148:SF73">
    <property type="entry name" value="HET DOMAIN PROTEIN (AFU_ORTHOLOGUE AFUA_8G01020)"/>
    <property type="match status" value="1"/>
</dbReference>
<evidence type="ECO:0000259" key="1">
    <source>
        <dbReference type="Pfam" id="PF06985"/>
    </source>
</evidence>
<keyword evidence="3" id="KW-1185">Reference proteome</keyword>
<dbReference type="PANTHER" id="PTHR24148">
    <property type="entry name" value="ANKYRIN REPEAT DOMAIN-CONTAINING PROTEIN 39 HOMOLOG-RELATED"/>
    <property type="match status" value="1"/>
</dbReference>
<comment type="caution">
    <text evidence="2">The sequence shown here is derived from an EMBL/GenBank/DDBJ whole genome shotgun (WGS) entry which is preliminary data.</text>
</comment>
<dbReference type="EMBL" id="MU865370">
    <property type="protein sequence ID" value="KAK4225290.1"/>
    <property type="molecule type" value="Genomic_DNA"/>
</dbReference>
<sequence>MATINPGSTAADSTRVETSFPDASHRYQYNTLADGEFRLVTIHPGTVDDAIHITLEEKTLQDADDTFQALSYTWAPLAPWKEVVCEGGATLPVTANLYDALVALRSHGQNVFWIDQLAINQQDFIEKGVQVQLMGQIYAKAKNVLIWLSAGIWYARQDAAHLNVFGCLSLRASTVGVEQALEDAATKGDLQVTDATWQAMFRLLQSDYFRRVWMVQEVVMAKQAWVMMFCTCLPWDDLILISSLFQSRLEIHYLTLQKLYPTVQFPPGMRRNTRSLQKMATIRTRLQPGSQNPWPGAKWTLLDMLRKTWNFEATDKRDKVYAMFGLLEFSEHCKPTSIVPDYSSKTTFESLISSVFSESLTSHGGLECLSYCTSLTKHTTPSWMGAVDISFYSPHEIIQHDLWDAGGMNKHQYSGHVRCVSGGNSLVSFRITHLGTMGHILGPFPGEPDMEARVQEAQEPKEYFGSQIRGLTFKELISYLESCEDLAHTTLSRQSVTSEEISDLFLRAFTFDIDVHYRDPVQSHLFRRNDGSPRYEFEDFVSNPRLLKLMDRLRFGVTEAASSRRNMPLLCWVPPSTKEGDVICVVHGYRFPMVIRRASGPDNSTYRFLGISYVQGYMDGEALEYELLKTEDVVFS</sequence>
<dbReference type="Proteomes" id="UP001301958">
    <property type="component" value="Unassembled WGS sequence"/>
</dbReference>
<organism evidence="2 3">
    <name type="scientific">Podospora fimiseda</name>
    <dbReference type="NCBI Taxonomy" id="252190"/>
    <lineage>
        <taxon>Eukaryota</taxon>
        <taxon>Fungi</taxon>
        <taxon>Dikarya</taxon>
        <taxon>Ascomycota</taxon>
        <taxon>Pezizomycotina</taxon>
        <taxon>Sordariomycetes</taxon>
        <taxon>Sordariomycetidae</taxon>
        <taxon>Sordariales</taxon>
        <taxon>Podosporaceae</taxon>
        <taxon>Podospora</taxon>
    </lineage>
</organism>
<dbReference type="InterPro" id="IPR052895">
    <property type="entry name" value="HetReg/Transcr_Mod"/>
</dbReference>
<dbReference type="Pfam" id="PF06985">
    <property type="entry name" value="HET"/>
    <property type="match status" value="1"/>
</dbReference>
<reference evidence="2" key="2">
    <citation type="submission" date="2023-05" db="EMBL/GenBank/DDBJ databases">
        <authorList>
            <consortium name="Lawrence Berkeley National Laboratory"/>
            <person name="Steindorff A."/>
            <person name="Hensen N."/>
            <person name="Bonometti L."/>
            <person name="Westerberg I."/>
            <person name="Brannstrom I.O."/>
            <person name="Guillou S."/>
            <person name="Cros-Aarteil S."/>
            <person name="Calhoun S."/>
            <person name="Haridas S."/>
            <person name="Kuo A."/>
            <person name="Mondo S."/>
            <person name="Pangilinan J."/>
            <person name="Riley R."/>
            <person name="Labutti K."/>
            <person name="Andreopoulos B."/>
            <person name="Lipzen A."/>
            <person name="Chen C."/>
            <person name="Yanf M."/>
            <person name="Daum C."/>
            <person name="Ng V."/>
            <person name="Clum A."/>
            <person name="Ohm R."/>
            <person name="Martin F."/>
            <person name="Silar P."/>
            <person name="Natvig D."/>
            <person name="Lalanne C."/>
            <person name="Gautier V."/>
            <person name="Ament-Velasquez S.L."/>
            <person name="Kruys A."/>
            <person name="Hutchinson M.I."/>
            <person name="Powell A.J."/>
            <person name="Barry K."/>
            <person name="Miller A.N."/>
            <person name="Grigoriev I.V."/>
            <person name="Debuchy R."/>
            <person name="Gladieux P."/>
            <person name="Thoren M.H."/>
            <person name="Johannesson H."/>
        </authorList>
    </citation>
    <scope>NUCLEOTIDE SEQUENCE</scope>
    <source>
        <strain evidence="2">CBS 990.96</strain>
    </source>
</reference>
<reference evidence="2" key="1">
    <citation type="journal article" date="2023" name="Mol. Phylogenet. Evol.">
        <title>Genome-scale phylogeny and comparative genomics of the fungal order Sordariales.</title>
        <authorList>
            <person name="Hensen N."/>
            <person name="Bonometti L."/>
            <person name="Westerberg I."/>
            <person name="Brannstrom I.O."/>
            <person name="Guillou S."/>
            <person name="Cros-Aarteil S."/>
            <person name="Calhoun S."/>
            <person name="Haridas S."/>
            <person name="Kuo A."/>
            <person name="Mondo S."/>
            <person name="Pangilinan J."/>
            <person name="Riley R."/>
            <person name="LaButti K."/>
            <person name="Andreopoulos B."/>
            <person name="Lipzen A."/>
            <person name="Chen C."/>
            <person name="Yan M."/>
            <person name="Daum C."/>
            <person name="Ng V."/>
            <person name="Clum A."/>
            <person name="Steindorff A."/>
            <person name="Ohm R.A."/>
            <person name="Martin F."/>
            <person name="Silar P."/>
            <person name="Natvig D.O."/>
            <person name="Lalanne C."/>
            <person name="Gautier V."/>
            <person name="Ament-Velasquez S.L."/>
            <person name="Kruys A."/>
            <person name="Hutchinson M.I."/>
            <person name="Powell A.J."/>
            <person name="Barry K."/>
            <person name="Miller A.N."/>
            <person name="Grigoriev I.V."/>
            <person name="Debuchy R."/>
            <person name="Gladieux P."/>
            <person name="Hiltunen Thoren M."/>
            <person name="Johannesson H."/>
        </authorList>
    </citation>
    <scope>NUCLEOTIDE SEQUENCE</scope>
    <source>
        <strain evidence="2">CBS 990.96</strain>
    </source>
</reference>
<accession>A0AAN7GYU3</accession>
<proteinExistence type="predicted"/>
<gene>
    <name evidence="2" type="ORF">QBC38DRAFT_501426</name>
</gene>
<dbReference type="AlphaFoldDB" id="A0AAN7GYU3"/>
<dbReference type="Pfam" id="PF26639">
    <property type="entry name" value="Het-6_barrel"/>
    <property type="match status" value="1"/>
</dbReference>
<evidence type="ECO:0000313" key="3">
    <source>
        <dbReference type="Proteomes" id="UP001301958"/>
    </source>
</evidence>
<feature type="domain" description="Heterokaryon incompatibility" evidence="1">
    <location>
        <begin position="67"/>
        <end position="217"/>
    </location>
</feature>
<evidence type="ECO:0000313" key="2">
    <source>
        <dbReference type="EMBL" id="KAK4225290.1"/>
    </source>
</evidence>
<dbReference type="InterPro" id="IPR010730">
    <property type="entry name" value="HET"/>
</dbReference>
<name>A0AAN7GYU3_9PEZI</name>